<dbReference type="InterPro" id="IPR012429">
    <property type="entry name" value="HGSNAT_cat"/>
</dbReference>
<protein>
    <submittedName>
        <fullName evidence="5">Predicted membrane protein</fullName>
    </submittedName>
</protein>
<proteinExistence type="predicted"/>
<keyword evidence="2" id="KW-1133">Transmembrane helix</keyword>
<dbReference type="EMBL" id="LR134363">
    <property type="protein sequence ID" value="VEG74537.1"/>
    <property type="molecule type" value="Genomic_DNA"/>
</dbReference>
<feature type="transmembrane region" description="Helical" evidence="2">
    <location>
        <begin position="158"/>
        <end position="177"/>
    </location>
</feature>
<feature type="transmembrane region" description="Helical" evidence="2">
    <location>
        <begin position="47"/>
        <end position="67"/>
    </location>
</feature>
<feature type="domain" description="DUF418" evidence="3">
    <location>
        <begin position="348"/>
        <end position="435"/>
    </location>
</feature>
<feature type="transmembrane region" description="Helical" evidence="2">
    <location>
        <begin position="371"/>
        <end position="397"/>
    </location>
</feature>
<dbReference type="STRING" id="1278298.GCA_000428685_01709"/>
<feature type="transmembrane region" description="Helical" evidence="2">
    <location>
        <begin position="403"/>
        <end position="423"/>
    </location>
</feature>
<dbReference type="Pfam" id="PF07786">
    <property type="entry name" value="HGSNAT_cat"/>
    <property type="match status" value="1"/>
</dbReference>
<evidence type="ECO:0000256" key="2">
    <source>
        <dbReference type="SAM" id="Phobius"/>
    </source>
</evidence>
<accession>A0A3S4WJX4</accession>
<feature type="transmembrane region" description="Helical" evidence="2">
    <location>
        <begin position="79"/>
        <end position="97"/>
    </location>
</feature>
<dbReference type="AlphaFoldDB" id="A0A3S4WJX4"/>
<gene>
    <name evidence="5" type="ORF">NCTC11923_01171</name>
</gene>
<evidence type="ECO:0000313" key="6">
    <source>
        <dbReference type="Proteomes" id="UP000276899"/>
    </source>
</evidence>
<evidence type="ECO:0000259" key="4">
    <source>
        <dbReference type="Pfam" id="PF07786"/>
    </source>
</evidence>
<dbReference type="KEGG" id="asla:NCTC11923_01171"/>
<dbReference type="Pfam" id="PF04235">
    <property type="entry name" value="DUF418"/>
    <property type="match status" value="1"/>
</dbReference>
<evidence type="ECO:0000259" key="3">
    <source>
        <dbReference type="Pfam" id="PF04235"/>
    </source>
</evidence>
<feature type="transmembrane region" description="Helical" evidence="2">
    <location>
        <begin position="345"/>
        <end position="364"/>
    </location>
</feature>
<organism evidence="5 6">
    <name type="scientific">Actinomyces slackii</name>
    <dbReference type="NCBI Taxonomy" id="52774"/>
    <lineage>
        <taxon>Bacteria</taxon>
        <taxon>Bacillati</taxon>
        <taxon>Actinomycetota</taxon>
        <taxon>Actinomycetes</taxon>
        <taxon>Actinomycetales</taxon>
        <taxon>Actinomycetaceae</taxon>
        <taxon>Actinomyces</taxon>
    </lineage>
</organism>
<evidence type="ECO:0000313" key="5">
    <source>
        <dbReference type="EMBL" id="VEG74537.1"/>
    </source>
</evidence>
<feature type="region of interest" description="Disordered" evidence="1">
    <location>
        <begin position="276"/>
        <end position="303"/>
    </location>
</feature>
<feature type="transmembrane region" description="Helical" evidence="2">
    <location>
        <begin position="231"/>
        <end position="257"/>
    </location>
</feature>
<feature type="domain" description="Heparan-alpha-glucosaminide N-acetyltransferase catalytic" evidence="4">
    <location>
        <begin position="37"/>
        <end position="228"/>
    </location>
</feature>
<name>A0A3S4WJX4_9ACTO</name>
<dbReference type="Proteomes" id="UP000276899">
    <property type="component" value="Chromosome"/>
</dbReference>
<feature type="transmembrane region" description="Helical" evidence="2">
    <location>
        <begin position="197"/>
        <end position="219"/>
    </location>
</feature>
<keyword evidence="6" id="KW-1185">Reference proteome</keyword>
<dbReference type="RefSeq" id="WP_026426841.1">
    <property type="nucleotide sequence ID" value="NZ_CBCRWE010000010.1"/>
</dbReference>
<keyword evidence="2" id="KW-0472">Membrane</keyword>
<reference evidence="5 6" key="1">
    <citation type="submission" date="2018-12" db="EMBL/GenBank/DDBJ databases">
        <authorList>
            <consortium name="Pathogen Informatics"/>
        </authorList>
    </citation>
    <scope>NUCLEOTIDE SEQUENCE [LARGE SCALE GENOMIC DNA]</scope>
    <source>
        <strain evidence="5 6">NCTC11923</strain>
    </source>
</reference>
<sequence length="443" mass="45030">MSSTHAALPSAPAADPASWRLPLRRGPYLTGTTGPNRLIGLDAARGLALLGMIVAHVGATSCGLTSLEGILALSHGRSSVLFAVIAGFSLGIITGRLEPHRGDRLVRTRLRVLVRSGLLLALGAAMASLGTPVAVILGFYAAWLSLALPFVHLGPRRLLALAAATAVLGPLAVGALITLPAHTGLMVFGTEDGNTAMLSFLVSGAYPGLVWMAYIFLGLGLSRIDWQPARLWRLAAAGALCAVLGYGGAVVVGMVLIPDSHDSPVLVSPRHAQACHEGGAGSVPAVPGDGSIEPADPGPVAPEPITLDEVQEQAPLAGPTGPSLPGLDLESLITARPHTNTTFEALGSGGVAMVVIALAQLVALRHRLLLAPLAAVGSMSLTVYCAHLVVIAAGGLGPGSGNLSALALGGGCIVFAMAWLAVYSRGPLEHILHVVSVRATRAP</sequence>
<dbReference type="InterPro" id="IPR007349">
    <property type="entry name" value="DUF418"/>
</dbReference>
<feature type="transmembrane region" description="Helical" evidence="2">
    <location>
        <begin position="133"/>
        <end position="151"/>
    </location>
</feature>
<evidence type="ECO:0000256" key="1">
    <source>
        <dbReference type="SAM" id="MobiDB-lite"/>
    </source>
</evidence>
<keyword evidence="2" id="KW-0812">Transmembrane</keyword>